<proteinExistence type="predicted"/>
<dbReference type="PANTHER" id="PTHR47815:SF1">
    <property type="entry name" value="UNIVERSAL STRESS PROTEIN A FAMILY PROTEIN C25B2.10"/>
    <property type="match status" value="1"/>
</dbReference>
<dbReference type="Gene3D" id="3.40.50.620">
    <property type="entry name" value="HUPs"/>
    <property type="match status" value="1"/>
</dbReference>
<reference evidence="2 3" key="1">
    <citation type="journal article" date="2012" name="MBio">
        <title>De novo assembly of the Pneumocystis jirovecii genome from a single bronchoalveolar lavage fluid specimen from a patient.</title>
        <authorList>
            <person name="Cisse O.H."/>
            <person name="Pagni M."/>
            <person name="Hauser P.M."/>
        </authorList>
    </citation>
    <scope>NUCLEOTIDE SEQUENCE [LARGE SCALE GENOMIC DNA]</scope>
    <source>
        <strain evidence="2 3">SE8</strain>
    </source>
</reference>
<dbReference type="Pfam" id="PF00582">
    <property type="entry name" value="Usp"/>
    <property type="match status" value="1"/>
</dbReference>
<organism evidence="3">
    <name type="scientific">Pneumocystis jirovecii</name>
    <name type="common">Human pneumocystis pneumonia agent</name>
    <dbReference type="NCBI Taxonomy" id="42068"/>
    <lineage>
        <taxon>Eukaryota</taxon>
        <taxon>Fungi</taxon>
        <taxon>Dikarya</taxon>
        <taxon>Ascomycota</taxon>
        <taxon>Taphrinomycotina</taxon>
        <taxon>Pneumocystomycetes</taxon>
        <taxon>Pneumocystaceae</taxon>
        <taxon>Pneumocystis</taxon>
    </lineage>
</organism>
<dbReference type="InParanoid" id="L0PF32"/>
<evidence type="ECO:0000313" key="2">
    <source>
        <dbReference type="EMBL" id="CCJ30250.1"/>
    </source>
</evidence>
<protein>
    <recommendedName>
        <fullName evidence="1">UspA domain-containing protein</fullName>
    </recommendedName>
</protein>
<dbReference type="PANTHER" id="PTHR47815">
    <property type="entry name" value="UNIVERSAL STRESS PROTEIN A FAMILY PROTEIN C25B2.10"/>
    <property type="match status" value="1"/>
</dbReference>
<dbReference type="AlphaFoldDB" id="L0PF32"/>
<dbReference type="SUPFAM" id="SSF52402">
    <property type="entry name" value="Adenine nucleotide alpha hydrolases-like"/>
    <property type="match status" value="1"/>
</dbReference>
<name>L0PF32_PNEJI</name>
<dbReference type="EMBL" id="CAKM01000242">
    <property type="protein sequence ID" value="CCJ30250.1"/>
    <property type="molecule type" value="Genomic_DNA"/>
</dbReference>
<dbReference type="Proteomes" id="UP000010422">
    <property type="component" value="Unassembled WGS sequence"/>
</dbReference>
<dbReference type="STRING" id="1209962.L0PF32"/>
<gene>
    <name evidence="2" type="ORF">PNEJI1_000191</name>
</gene>
<accession>L0PF32</accession>
<evidence type="ECO:0000259" key="1">
    <source>
        <dbReference type="Pfam" id="PF00582"/>
    </source>
</evidence>
<dbReference type="InterPro" id="IPR006016">
    <property type="entry name" value="UspA"/>
</dbReference>
<dbReference type="VEuPathDB" id="FungiDB:PNEJI1_000191"/>
<dbReference type="InterPro" id="IPR014729">
    <property type="entry name" value="Rossmann-like_a/b/a_fold"/>
</dbReference>
<feature type="domain" description="UspA" evidence="1">
    <location>
        <begin position="6"/>
        <end position="60"/>
    </location>
</feature>
<evidence type="ECO:0000313" key="3">
    <source>
        <dbReference type="Proteomes" id="UP000010422"/>
    </source>
</evidence>
<sequence length="126" mass="13761">MVEFAVGKVTTTLLHRIQIYQPDSVVIGTRGKGLGIQSLLPGSISKYCLATSPVPVIVVRPDRKRAEAKSKRQANPLRQSYMQILEKSNSTTDLRALDGAIETKPAGSTKGYLGIFGTQKYKRLSV</sequence>
<comment type="caution">
    <text evidence="2">The sequence shown here is derived from an EMBL/GenBank/DDBJ whole genome shotgun (WGS) entry which is preliminary data.</text>
</comment>